<dbReference type="RefSeq" id="WP_344061701.1">
    <property type="nucleotide sequence ID" value="NZ_BAAAPN010000015.1"/>
</dbReference>
<evidence type="ECO:0000313" key="2">
    <source>
        <dbReference type="EMBL" id="GAA1747595.1"/>
    </source>
</evidence>
<protein>
    <recommendedName>
        <fullName evidence="4">DUF937 domain-containing protein</fullName>
    </recommendedName>
</protein>
<gene>
    <name evidence="2" type="ORF">GCM10009810_05210</name>
</gene>
<name>A0ABN2K3G3_9MICO</name>
<evidence type="ECO:0000313" key="3">
    <source>
        <dbReference type="Proteomes" id="UP001501475"/>
    </source>
</evidence>
<dbReference type="InterPro" id="IPR009282">
    <property type="entry name" value="DUF937"/>
</dbReference>
<dbReference type="Pfam" id="PF06078">
    <property type="entry name" value="DUF937"/>
    <property type="match status" value="1"/>
</dbReference>
<dbReference type="EMBL" id="BAAAPN010000015">
    <property type="protein sequence ID" value="GAA1747595.1"/>
    <property type="molecule type" value="Genomic_DNA"/>
</dbReference>
<feature type="compositionally biased region" description="Low complexity" evidence="1">
    <location>
        <begin position="225"/>
        <end position="235"/>
    </location>
</feature>
<sequence length="242" mass="23851">MSNAVDDILNSLDLNQLADMVGADPGDVEQAAAAALPALFGGLSANAQDPGGASSLLEALGQHDGSLLDGGVDVSQIDVNDGQAIAGHIFGDNTDAVYNQLGQYGAAGGLGSSLFRRLLPILAPIVLSYVMKQMTQRTGGGASSGSGGGGGLGDILGSILGGGSAQQAPQDSQLDPGALPQQTNTTQAPSPTGSAGSLDDILKDVLGGAASSTSTRTRTQEQQPSGGSIIDILGSILGGGRR</sequence>
<evidence type="ECO:0000256" key="1">
    <source>
        <dbReference type="SAM" id="MobiDB-lite"/>
    </source>
</evidence>
<accession>A0ABN2K3G3</accession>
<dbReference type="Proteomes" id="UP001501475">
    <property type="component" value="Unassembled WGS sequence"/>
</dbReference>
<feature type="compositionally biased region" description="Polar residues" evidence="1">
    <location>
        <begin position="180"/>
        <end position="195"/>
    </location>
</feature>
<comment type="caution">
    <text evidence="2">The sequence shown here is derived from an EMBL/GenBank/DDBJ whole genome shotgun (WGS) entry which is preliminary data.</text>
</comment>
<organism evidence="2 3">
    <name type="scientific">Nostocoides vanveenii</name>
    <dbReference type="NCBI Taxonomy" id="330835"/>
    <lineage>
        <taxon>Bacteria</taxon>
        <taxon>Bacillati</taxon>
        <taxon>Actinomycetota</taxon>
        <taxon>Actinomycetes</taxon>
        <taxon>Micrococcales</taxon>
        <taxon>Intrasporangiaceae</taxon>
        <taxon>Nostocoides</taxon>
    </lineage>
</organism>
<proteinExistence type="predicted"/>
<reference evidence="2 3" key="1">
    <citation type="journal article" date="2019" name="Int. J. Syst. Evol. Microbiol.">
        <title>The Global Catalogue of Microorganisms (GCM) 10K type strain sequencing project: providing services to taxonomists for standard genome sequencing and annotation.</title>
        <authorList>
            <consortium name="The Broad Institute Genomics Platform"/>
            <consortium name="The Broad Institute Genome Sequencing Center for Infectious Disease"/>
            <person name="Wu L."/>
            <person name="Ma J."/>
        </authorList>
    </citation>
    <scope>NUCLEOTIDE SEQUENCE [LARGE SCALE GENOMIC DNA]</scope>
    <source>
        <strain evidence="2 3">JCM 15591</strain>
    </source>
</reference>
<feature type="region of interest" description="Disordered" evidence="1">
    <location>
        <begin position="162"/>
        <end position="242"/>
    </location>
</feature>
<keyword evidence="3" id="KW-1185">Reference proteome</keyword>
<evidence type="ECO:0008006" key="4">
    <source>
        <dbReference type="Google" id="ProtNLM"/>
    </source>
</evidence>